<evidence type="ECO:0000256" key="1">
    <source>
        <dbReference type="SAM" id="Coils"/>
    </source>
</evidence>
<protein>
    <submittedName>
        <fullName evidence="3">Uncharacterized protein</fullName>
    </submittedName>
</protein>
<organism evidence="3">
    <name type="scientific">Fagus sylvatica</name>
    <name type="common">Beechnut</name>
    <dbReference type="NCBI Taxonomy" id="28930"/>
    <lineage>
        <taxon>Eukaryota</taxon>
        <taxon>Viridiplantae</taxon>
        <taxon>Streptophyta</taxon>
        <taxon>Embryophyta</taxon>
        <taxon>Tracheophyta</taxon>
        <taxon>Spermatophyta</taxon>
        <taxon>Magnoliopsida</taxon>
        <taxon>eudicotyledons</taxon>
        <taxon>Gunneridae</taxon>
        <taxon>Pentapetalae</taxon>
        <taxon>rosids</taxon>
        <taxon>fabids</taxon>
        <taxon>Fagales</taxon>
        <taxon>Fagaceae</taxon>
        <taxon>Fagus</taxon>
    </lineage>
</organism>
<evidence type="ECO:0000256" key="2">
    <source>
        <dbReference type="SAM" id="MobiDB-lite"/>
    </source>
</evidence>
<proteinExistence type="predicted"/>
<gene>
    <name evidence="3" type="ORF">FSB_LOCUS4276</name>
</gene>
<evidence type="ECO:0000313" key="3">
    <source>
        <dbReference type="EMBL" id="SPC76394.1"/>
    </source>
</evidence>
<name>A0A2N9EP90_FAGSY</name>
<feature type="compositionally biased region" description="Low complexity" evidence="2">
    <location>
        <begin position="195"/>
        <end position="205"/>
    </location>
</feature>
<reference evidence="3" key="1">
    <citation type="submission" date="2018-02" db="EMBL/GenBank/DDBJ databases">
        <authorList>
            <person name="Cohen D.B."/>
            <person name="Kent A.D."/>
        </authorList>
    </citation>
    <scope>NUCLEOTIDE SEQUENCE</scope>
</reference>
<feature type="compositionally biased region" description="Basic residues" evidence="2">
    <location>
        <begin position="249"/>
        <end position="258"/>
    </location>
</feature>
<feature type="coiled-coil region" evidence="1">
    <location>
        <begin position="361"/>
        <end position="423"/>
    </location>
</feature>
<feature type="region of interest" description="Disordered" evidence="2">
    <location>
        <begin position="444"/>
        <end position="465"/>
    </location>
</feature>
<feature type="region of interest" description="Disordered" evidence="2">
    <location>
        <begin position="195"/>
        <end position="285"/>
    </location>
</feature>
<dbReference type="AlphaFoldDB" id="A0A2N9EP90"/>
<dbReference type="EMBL" id="OIVN01000217">
    <property type="protein sequence ID" value="SPC76394.1"/>
    <property type="molecule type" value="Genomic_DNA"/>
</dbReference>
<accession>A0A2N9EP90</accession>
<sequence>MGTAVLMEKLGLNLTVHDITYVYSLQTTGRDQYTLVARNADRKLVTGLLDSSKGRDEDFLVITGNWQNPDINCPLKPGVPDKEFTAKKVELVERKTVEHLLKRPCFIDSGGRPRAASVLLDYEEIIEAVPLTAKKGVQVPRLVTPLSNPEFVPSLESSEVGQPIIRFPSIFDPDPNPTEEMPIQKRSIDISSVLGTSAPETSGTSPPAPPPGFSQGEDVMRRKRKRGEGQSDDVSGQEGSSPPQPPKAKASKKGKSKHDRALQKAVGQAPQRHKPQNDPKQPWSCPFLLENRAVNEGDSVLKSGKDVRGGQVAEAVGKGSSSFPEDMKFWQEKRSKHMLENLKRDSILSASAKIRAAESAQKSAEAGLLNMENQVVELRKKLEWEYTSGSQLRTENSQLKDAITEAQAKVQKAEEEAQSYYDQGFTEAADSFTVTAQRHRPFGDLVSEERDGEAGEEAAEDSTVPGSHEVLNEPVLADDLEVTEDQADDQIQTVEFREGEDGSDVEENIDVID</sequence>
<keyword evidence="1" id="KW-0175">Coiled coil</keyword>